<comment type="caution">
    <text evidence="2">The sequence shown here is derived from an EMBL/GenBank/DDBJ whole genome shotgun (WGS) entry which is preliminary data.</text>
</comment>
<gene>
    <name evidence="2" type="ORF">EAH89_08640</name>
</gene>
<protein>
    <submittedName>
        <fullName evidence="2">DUF2924 domain-containing protein</fullName>
    </submittedName>
</protein>
<dbReference type="AlphaFoldDB" id="A0A502G815"/>
<evidence type="ECO:0000313" key="2">
    <source>
        <dbReference type="EMBL" id="TPG58029.1"/>
    </source>
</evidence>
<evidence type="ECO:0000313" key="3">
    <source>
        <dbReference type="Proteomes" id="UP000317078"/>
    </source>
</evidence>
<sequence length="179" mass="19785">MTQRSTARHGREPARGQTAPSAALAPTFPAIPAADVLGRLAALQSAPTAQLKQQWRELFGKEPPPFNRAYLQSRLAYRIQELAYGGLRPETRARLEALGEQLDGGNVVLRRIRADSRPLAGTRLLREWQGVEHAVTVLADGFEFEGRPYRSLSAVARHITGTRWNGWTFFGLKSQGRGA</sequence>
<dbReference type="OrthoDB" id="284135at2"/>
<dbReference type="Proteomes" id="UP000317078">
    <property type="component" value="Unassembled WGS sequence"/>
</dbReference>
<dbReference type="EMBL" id="RCZP01000006">
    <property type="protein sequence ID" value="TPG58029.1"/>
    <property type="molecule type" value="Genomic_DNA"/>
</dbReference>
<dbReference type="Pfam" id="PF11149">
    <property type="entry name" value="DUF2924"/>
    <property type="match status" value="1"/>
</dbReference>
<organism evidence="2 3">
    <name type="scientific">Muricoccus nepalensis</name>
    <dbReference type="NCBI Taxonomy" id="1854500"/>
    <lineage>
        <taxon>Bacteria</taxon>
        <taxon>Pseudomonadati</taxon>
        <taxon>Pseudomonadota</taxon>
        <taxon>Alphaproteobacteria</taxon>
        <taxon>Acetobacterales</taxon>
        <taxon>Roseomonadaceae</taxon>
        <taxon>Muricoccus</taxon>
    </lineage>
</organism>
<reference evidence="2 3" key="1">
    <citation type="journal article" date="2019" name="Environ. Microbiol.">
        <title>Species interactions and distinct microbial communities in high Arctic permafrost affected cryosols are associated with the CH4 and CO2 gas fluxes.</title>
        <authorList>
            <person name="Altshuler I."/>
            <person name="Hamel J."/>
            <person name="Turney S."/>
            <person name="Magnuson E."/>
            <person name="Levesque R."/>
            <person name="Greer C."/>
            <person name="Whyte L.G."/>
        </authorList>
    </citation>
    <scope>NUCLEOTIDE SEQUENCE [LARGE SCALE GENOMIC DNA]</scope>
    <source>
        <strain evidence="2 3">S9.3B</strain>
    </source>
</reference>
<proteinExistence type="predicted"/>
<accession>A0A502G815</accession>
<dbReference type="InterPro" id="IPR021322">
    <property type="entry name" value="DUF2924"/>
</dbReference>
<keyword evidence="3" id="KW-1185">Reference proteome</keyword>
<name>A0A502G815_9PROT</name>
<feature type="region of interest" description="Disordered" evidence="1">
    <location>
        <begin position="1"/>
        <end position="25"/>
    </location>
</feature>
<evidence type="ECO:0000256" key="1">
    <source>
        <dbReference type="SAM" id="MobiDB-lite"/>
    </source>
</evidence>